<dbReference type="PANTHER" id="PTHR35290:SF2">
    <property type="entry name" value="PROTEIN CASPARIAN STRIP INTEGRITY FACTOR 1"/>
    <property type="match status" value="1"/>
</dbReference>
<dbReference type="PANTHER" id="PTHR35290">
    <property type="entry name" value="PROTEIN CASPARIAN STRIP INTEGRITY FACTOR 1-RELATED"/>
    <property type="match status" value="1"/>
</dbReference>
<reference evidence="3" key="1">
    <citation type="submission" date="2016-06" db="EMBL/GenBank/DDBJ databases">
        <title>Parallel loss of symbiosis genes in relatives of nitrogen-fixing non-legume Parasponia.</title>
        <authorList>
            <person name="Van Velzen R."/>
            <person name="Holmer R."/>
            <person name="Bu F."/>
            <person name="Rutten L."/>
            <person name="Van Zeijl A."/>
            <person name="Liu W."/>
            <person name="Santuari L."/>
            <person name="Cao Q."/>
            <person name="Sharma T."/>
            <person name="Shen D."/>
            <person name="Roswanjaya Y."/>
            <person name="Wardhani T."/>
            <person name="Kalhor M.S."/>
            <person name="Jansen J."/>
            <person name="Van den Hoogen J."/>
            <person name="Gungor B."/>
            <person name="Hartog M."/>
            <person name="Hontelez J."/>
            <person name="Verver J."/>
            <person name="Yang W.-C."/>
            <person name="Schijlen E."/>
            <person name="Repin R."/>
            <person name="Schilthuizen M."/>
            <person name="Schranz E."/>
            <person name="Heidstra R."/>
            <person name="Miyata K."/>
            <person name="Fedorova E."/>
            <person name="Kohlen W."/>
            <person name="Bisseling T."/>
            <person name="Smit S."/>
            <person name="Geurts R."/>
        </authorList>
    </citation>
    <scope>NUCLEOTIDE SEQUENCE [LARGE SCALE GENOMIC DNA]</scope>
    <source>
        <strain evidence="3">cv. RG33-2</strain>
    </source>
</reference>
<keyword evidence="3" id="KW-1185">Reference proteome</keyword>
<gene>
    <name evidence="2" type="ORF">TorRG33x02_240400</name>
</gene>
<evidence type="ECO:0000313" key="3">
    <source>
        <dbReference type="Proteomes" id="UP000237000"/>
    </source>
</evidence>
<organism evidence="2 3">
    <name type="scientific">Trema orientale</name>
    <name type="common">Charcoal tree</name>
    <name type="synonym">Celtis orientalis</name>
    <dbReference type="NCBI Taxonomy" id="63057"/>
    <lineage>
        <taxon>Eukaryota</taxon>
        <taxon>Viridiplantae</taxon>
        <taxon>Streptophyta</taxon>
        <taxon>Embryophyta</taxon>
        <taxon>Tracheophyta</taxon>
        <taxon>Spermatophyta</taxon>
        <taxon>Magnoliopsida</taxon>
        <taxon>eudicotyledons</taxon>
        <taxon>Gunneridae</taxon>
        <taxon>Pentapetalae</taxon>
        <taxon>rosids</taxon>
        <taxon>fabids</taxon>
        <taxon>Rosales</taxon>
        <taxon>Cannabaceae</taxon>
        <taxon>Trema</taxon>
    </lineage>
</organism>
<feature type="chain" id="PRO_5015187342" evidence="1">
    <location>
        <begin position="29"/>
        <end position="96"/>
    </location>
</feature>
<dbReference type="InParanoid" id="A0A2P5DVS8"/>
<dbReference type="OrthoDB" id="10364755at2759"/>
<evidence type="ECO:0000256" key="1">
    <source>
        <dbReference type="SAM" id="SignalP"/>
    </source>
</evidence>
<dbReference type="GO" id="GO:0016740">
    <property type="term" value="F:transferase activity"/>
    <property type="evidence" value="ECO:0007669"/>
    <property type="project" value="UniProtKB-KW"/>
</dbReference>
<evidence type="ECO:0000313" key="2">
    <source>
        <dbReference type="EMBL" id="PON77391.1"/>
    </source>
</evidence>
<name>A0A2P5DVS8_TREOI</name>
<dbReference type="EMBL" id="JXTC01000246">
    <property type="protein sequence ID" value="PON77391.1"/>
    <property type="molecule type" value="Genomic_DNA"/>
</dbReference>
<dbReference type="AlphaFoldDB" id="A0A2P5DVS8"/>
<comment type="caution">
    <text evidence="2">The sequence shown here is derived from an EMBL/GenBank/DDBJ whole genome shotgun (WGS) entry which is preliminary data.</text>
</comment>
<dbReference type="Proteomes" id="UP000237000">
    <property type="component" value="Unassembled WGS sequence"/>
</dbReference>
<protein>
    <submittedName>
        <fullName evidence="2">Aspartate carbamoyltransferase</fullName>
    </submittedName>
</protein>
<dbReference type="InterPro" id="IPR038974">
    <property type="entry name" value="CIF1/2"/>
</dbReference>
<proteinExistence type="predicted"/>
<dbReference type="FunCoup" id="A0A2P5DVS8">
    <property type="interactions" value="35"/>
</dbReference>
<feature type="signal peptide" evidence="1">
    <location>
        <begin position="1"/>
        <end position="28"/>
    </location>
</feature>
<keyword evidence="2" id="KW-0808">Transferase</keyword>
<keyword evidence="1" id="KW-0732">Signal</keyword>
<accession>A0A2P5DVS8</accession>
<sequence length="96" mass="10487">MGFSLMVVKKIGLLLLLISGSLLSTSLAGRQLNSGNEFAKAVVMHAITDDDQEILMMNDKEIAIVHERLLRAYTQDYGRTDPAPALAKPPPKLIPN</sequence>